<name>A0A6G1I169_9PEZI</name>
<evidence type="ECO:0000256" key="1">
    <source>
        <dbReference type="SAM" id="MobiDB-lite"/>
    </source>
</evidence>
<proteinExistence type="predicted"/>
<dbReference type="EMBL" id="ML996692">
    <property type="protein sequence ID" value="KAF2401921.1"/>
    <property type="molecule type" value="Genomic_DNA"/>
</dbReference>
<accession>A0A6G1I169</accession>
<sequence length="110" mass="12239">MAPERPDPRSSAPAAHQRARPRSRPAGAGTHARSRLIPQSQRTQHAHPPAPKLLSNHYVRRDSMRTPARVADRRAAAPRRVWPRDEGRMGKGGIGGAWWSRGFEILMRAG</sequence>
<dbReference type="AlphaFoldDB" id="A0A6G1I169"/>
<feature type="compositionally biased region" description="Basic and acidic residues" evidence="1">
    <location>
        <begin position="59"/>
        <end position="75"/>
    </location>
</feature>
<reference evidence="2" key="1">
    <citation type="journal article" date="2020" name="Stud. Mycol.">
        <title>101 Dothideomycetes genomes: a test case for predicting lifestyles and emergence of pathogens.</title>
        <authorList>
            <person name="Haridas S."/>
            <person name="Albert R."/>
            <person name="Binder M."/>
            <person name="Bloem J."/>
            <person name="Labutti K."/>
            <person name="Salamov A."/>
            <person name="Andreopoulos B."/>
            <person name="Baker S."/>
            <person name="Barry K."/>
            <person name="Bills G."/>
            <person name="Bluhm B."/>
            <person name="Cannon C."/>
            <person name="Castanera R."/>
            <person name="Culley D."/>
            <person name="Daum C."/>
            <person name="Ezra D."/>
            <person name="Gonzalez J."/>
            <person name="Henrissat B."/>
            <person name="Kuo A."/>
            <person name="Liang C."/>
            <person name="Lipzen A."/>
            <person name="Lutzoni F."/>
            <person name="Magnuson J."/>
            <person name="Mondo S."/>
            <person name="Nolan M."/>
            <person name="Ohm R."/>
            <person name="Pangilinan J."/>
            <person name="Park H.-J."/>
            <person name="Ramirez L."/>
            <person name="Alfaro M."/>
            <person name="Sun H."/>
            <person name="Tritt A."/>
            <person name="Yoshinaga Y."/>
            <person name="Zwiers L.-H."/>
            <person name="Turgeon B."/>
            <person name="Goodwin S."/>
            <person name="Spatafora J."/>
            <person name="Crous P."/>
            <person name="Grigoriev I."/>
        </authorList>
    </citation>
    <scope>NUCLEOTIDE SEQUENCE</scope>
    <source>
        <strain evidence="2">CBS 262.69</strain>
    </source>
</reference>
<evidence type="ECO:0000313" key="2">
    <source>
        <dbReference type="EMBL" id="KAF2401921.1"/>
    </source>
</evidence>
<gene>
    <name evidence="2" type="ORF">EJ06DRAFT_367875</name>
</gene>
<dbReference type="Proteomes" id="UP000799640">
    <property type="component" value="Unassembled WGS sequence"/>
</dbReference>
<feature type="region of interest" description="Disordered" evidence="1">
    <location>
        <begin position="1"/>
        <end position="94"/>
    </location>
</feature>
<keyword evidence="3" id="KW-1185">Reference proteome</keyword>
<evidence type="ECO:0000313" key="3">
    <source>
        <dbReference type="Proteomes" id="UP000799640"/>
    </source>
</evidence>
<protein>
    <submittedName>
        <fullName evidence="2">Uncharacterized protein</fullName>
    </submittedName>
</protein>
<organism evidence="2 3">
    <name type="scientific">Trichodelitschia bisporula</name>
    <dbReference type="NCBI Taxonomy" id="703511"/>
    <lineage>
        <taxon>Eukaryota</taxon>
        <taxon>Fungi</taxon>
        <taxon>Dikarya</taxon>
        <taxon>Ascomycota</taxon>
        <taxon>Pezizomycotina</taxon>
        <taxon>Dothideomycetes</taxon>
        <taxon>Dothideomycetes incertae sedis</taxon>
        <taxon>Phaeotrichales</taxon>
        <taxon>Phaeotrichaceae</taxon>
        <taxon>Trichodelitschia</taxon>
    </lineage>
</organism>